<feature type="transmembrane region" description="Helical" evidence="1">
    <location>
        <begin position="62"/>
        <end position="81"/>
    </location>
</feature>
<protein>
    <submittedName>
        <fullName evidence="2">Uncharacterized protein</fullName>
    </submittedName>
</protein>
<keyword evidence="1" id="KW-0812">Transmembrane</keyword>
<evidence type="ECO:0000313" key="3">
    <source>
        <dbReference type="Proteomes" id="UP000002168"/>
    </source>
</evidence>
<organism evidence="2 3">
    <name type="scientific">Shewanella woodyi (strain ATCC 51908 / MS32)</name>
    <dbReference type="NCBI Taxonomy" id="392500"/>
    <lineage>
        <taxon>Bacteria</taxon>
        <taxon>Pseudomonadati</taxon>
        <taxon>Pseudomonadota</taxon>
        <taxon>Gammaproteobacteria</taxon>
        <taxon>Alteromonadales</taxon>
        <taxon>Shewanellaceae</taxon>
        <taxon>Shewanella</taxon>
    </lineage>
</organism>
<feature type="transmembrane region" description="Helical" evidence="1">
    <location>
        <begin position="139"/>
        <end position="158"/>
    </location>
</feature>
<gene>
    <name evidence="2" type="ordered locus">Swoo_4292</name>
</gene>
<keyword evidence="1" id="KW-1133">Transmembrane helix</keyword>
<evidence type="ECO:0000313" key="2">
    <source>
        <dbReference type="EMBL" id="ACA88547.1"/>
    </source>
</evidence>
<proteinExistence type="predicted"/>
<evidence type="ECO:0000256" key="1">
    <source>
        <dbReference type="SAM" id="Phobius"/>
    </source>
</evidence>
<sequence length="181" mass="20039">MAFMLLQPIMSLLFQLPQSLYVFKAIGETFEINSLDSYGREIAIITNLSAIILIYPLKTRKLGLKLAAILFSVAIIGHGIIGVQLPTYGEAVTSSMGMIQTGDHWNAIGEARRNGFSRFEVLLEPSGYTLFVPKGYDKGLSFILYLLALGLTALQLKWHSKVTTPKREKPSPFTDSKSQPD</sequence>
<dbReference type="KEGG" id="swd:Swoo_4292"/>
<dbReference type="HOGENOM" id="CLU_1488086_0_0_6"/>
<dbReference type="EMBL" id="CP000961">
    <property type="protein sequence ID" value="ACA88547.1"/>
    <property type="molecule type" value="Genomic_DNA"/>
</dbReference>
<keyword evidence="3" id="KW-1185">Reference proteome</keyword>
<dbReference type="Proteomes" id="UP000002168">
    <property type="component" value="Chromosome"/>
</dbReference>
<keyword evidence="1" id="KW-0472">Membrane</keyword>
<name>B1KIQ1_SHEWM</name>
<reference evidence="2 3" key="1">
    <citation type="submission" date="2008-02" db="EMBL/GenBank/DDBJ databases">
        <title>Complete sequence of Shewanella woodyi ATCC 51908.</title>
        <authorList>
            <consortium name="US DOE Joint Genome Institute"/>
            <person name="Copeland A."/>
            <person name="Lucas S."/>
            <person name="Lapidus A."/>
            <person name="Glavina del Rio T."/>
            <person name="Dalin E."/>
            <person name="Tice H."/>
            <person name="Bruce D."/>
            <person name="Goodwin L."/>
            <person name="Pitluck S."/>
            <person name="Sims D."/>
            <person name="Brettin T."/>
            <person name="Detter J.C."/>
            <person name="Han C."/>
            <person name="Kuske C.R."/>
            <person name="Schmutz J."/>
            <person name="Larimer F."/>
            <person name="Land M."/>
            <person name="Hauser L."/>
            <person name="Kyrpides N."/>
            <person name="Lykidis A."/>
            <person name="Zhao J.-S."/>
            <person name="Richardson P."/>
        </authorList>
    </citation>
    <scope>NUCLEOTIDE SEQUENCE [LARGE SCALE GENOMIC DNA]</scope>
    <source>
        <strain evidence="3">ATCC 51908 / MS32</strain>
    </source>
</reference>
<dbReference type="AlphaFoldDB" id="B1KIQ1"/>
<accession>B1KIQ1</accession>